<keyword evidence="4 8" id="KW-1133">Transmembrane helix</keyword>
<keyword evidence="5 8" id="KW-0472">Membrane</keyword>
<feature type="transmembrane region" description="Helical" evidence="8">
    <location>
        <begin position="182"/>
        <end position="203"/>
    </location>
</feature>
<feature type="transmembrane region" description="Helical" evidence="8">
    <location>
        <begin position="37"/>
        <end position="60"/>
    </location>
</feature>
<reference evidence="10" key="1">
    <citation type="journal article" date="2019" name="bioRxiv">
        <title>The Genome of the Zebra Mussel, Dreissena polymorpha: A Resource for Invasive Species Research.</title>
        <authorList>
            <person name="McCartney M.A."/>
            <person name="Auch B."/>
            <person name="Kono T."/>
            <person name="Mallez S."/>
            <person name="Zhang Y."/>
            <person name="Obille A."/>
            <person name="Becker A."/>
            <person name="Abrahante J.E."/>
            <person name="Garbe J."/>
            <person name="Badalamenti J.P."/>
            <person name="Herman A."/>
            <person name="Mangelson H."/>
            <person name="Liachko I."/>
            <person name="Sullivan S."/>
            <person name="Sone E.D."/>
            <person name="Koren S."/>
            <person name="Silverstein K.A.T."/>
            <person name="Beckman K.B."/>
            <person name="Gohl D.M."/>
        </authorList>
    </citation>
    <scope>NUCLEOTIDE SEQUENCE</scope>
    <source>
        <strain evidence="10">Duluth1</strain>
        <tissue evidence="10">Whole animal</tissue>
    </source>
</reference>
<dbReference type="AlphaFoldDB" id="A0A9D4EKF2"/>
<name>A0A9D4EKF2_DREPO</name>
<evidence type="ECO:0000256" key="1">
    <source>
        <dbReference type="ARBA" id="ARBA00004651"/>
    </source>
</evidence>
<proteinExistence type="predicted"/>
<reference evidence="10" key="2">
    <citation type="submission" date="2020-11" db="EMBL/GenBank/DDBJ databases">
        <authorList>
            <person name="McCartney M.A."/>
            <person name="Auch B."/>
            <person name="Kono T."/>
            <person name="Mallez S."/>
            <person name="Becker A."/>
            <person name="Gohl D.M."/>
            <person name="Silverstein K.A.T."/>
            <person name="Koren S."/>
            <person name="Bechman K.B."/>
            <person name="Herman A."/>
            <person name="Abrahante J.E."/>
            <person name="Garbe J."/>
        </authorList>
    </citation>
    <scope>NUCLEOTIDE SEQUENCE</scope>
    <source>
        <strain evidence="10">Duluth1</strain>
        <tissue evidence="10">Whole animal</tissue>
    </source>
</reference>
<dbReference type="Proteomes" id="UP000828390">
    <property type="component" value="Unassembled WGS sequence"/>
</dbReference>
<evidence type="ECO:0000313" key="11">
    <source>
        <dbReference type="Proteomes" id="UP000828390"/>
    </source>
</evidence>
<evidence type="ECO:0000256" key="2">
    <source>
        <dbReference type="ARBA" id="ARBA00022475"/>
    </source>
</evidence>
<keyword evidence="11" id="KW-1185">Reference proteome</keyword>
<dbReference type="SUPFAM" id="SSF81321">
    <property type="entry name" value="Family A G protein-coupled receptor-like"/>
    <property type="match status" value="1"/>
</dbReference>
<feature type="transmembrane region" description="Helical" evidence="8">
    <location>
        <begin position="142"/>
        <end position="162"/>
    </location>
</feature>
<evidence type="ECO:0000256" key="6">
    <source>
        <dbReference type="ARBA" id="ARBA00023170"/>
    </source>
</evidence>
<dbReference type="PROSITE" id="PS50262">
    <property type="entry name" value="G_PROTEIN_RECEP_F1_2"/>
    <property type="match status" value="1"/>
</dbReference>
<organism evidence="10 11">
    <name type="scientific">Dreissena polymorpha</name>
    <name type="common">Zebra mussel</name>
    <name type="synonym">Mytilus polymorpha</name>
    <dbReference type="NCBI Taxonomy" id="45954"/>
    <lineage>
        <taxon>Eukaryota</taxon>
        <taxon>Metazoa</taxon>
        <taxon>Spiralia</taxon>
        <taxon>Lophotrochozoa</taxon>
        <taxon>Mollusca</taxon>
        <taxon>Bivalvia</taxon>
        <taxon>Autobranchia</taxon>
        <taxon>Heteroconchia</taxon>
        <taxon>Euheterodonta</taxon>
        <taxon>Imparidentia</taxon>
        <taxon>Neoheterodontei</taxon>
        <taxon>Myida</taxon>
        <taxon>Dreissenoidea</taxon>
        <taxon>Dreissenidae</taxon>
        <taxon>Dreissena</taxon>
    </lineage>
</organism>
<accession>A0A9D4EKF2</accession>
<comment type="subcellular location">
    <subcellularLocation>
        <location evidence="1">Cell membrane</location>
        <topology evidence="1">Multi-pass membrane protein</topology>
    </subcellularLocation>
</comment>
<keyword evidence="3 8" id="KW-0812">Transmembrane</keyword>
<feature type="region of interest" description="Disordered" evidence="7">
    <location>
        <begin position="97"/>
        <end position="117"/>
    </location>
</feature>
<keyword evidence="6" id="KW-0675">Receptor</keyword>
<evidence type="ECO:0000256" key="8">
    <source>
        <dbReference type="SAM" id="Phobius"/>
    </source>
</evidence>
<sequence>MSAGITEFDVRLNNNTTLSGRHCMNSDVGENKLLLKYFSMIKVAIVTIASLMLIVMYVLIARQVKSSKPDDETYDSHNEDTMHSHCANYIHSADGNTSTDDIETSVSPQTQPSSNHSISVRNVREINRTGLRLRNQRLRRRITLMVFVMVFVSMLSLCPNTIIKMASSLHRYEYPMWLALLYYTYVLNSCINPFIIGCCNASFRKFVKSILCILCRKFIK</sequence>
<dbReference type="EMBL" id="JAIWYP010000008">
    <property type="protein sequence ID" value="KAH3780131.1"/>
    <property type="molecule type" value="Genomic_DNA"/>
</dbReference>
<comment type="caution">
    <text evidence="10">The sequence shown here is derived from an EMBL/GenBank/DDBJ whole genome shotgun (WGS) entry which is preliminary data.</text>
</comment>
<feature type="domain" description="G-protein coupled receptors family 1 profile" evidence="9">
    <location>
        <begin position="1"/>
        <end position="196"/>
    </location>
</feature>
<keyword evidence="2" id="KW-1003">Cell membrane</keyword>
<evidence type="ECO:0000313" key="10">
    <source>
        <dbReference type="EMBL" id="KAH3780131.1"/>
    </source>
</evidence>
<evidence type="ECO:0000256" key="3">
    <source>
        <dbReference type="ARBA" id="ARBA00022692"/>
    </source>
</evidence>
<dbReference type="GO" id="GO:0005886">
    <property type="term" value="C:plasma membrane"/>
    <property type="evidence" value="ECO:0007669"/>
    <property type="project" value="UniProtKB-SubCell"/>
</dbReference>
<evidence type="ECO:0000256" key="4">
    <source>
        <dbReference type="ARBA" id="ARBA00022989"/>
    </source>
</evidence>
<dbReference type="PANTHER" id="PTHR24241">
    <property type="entry name" value="NEUROPEPTIDE RECEPTOR-RELATED G-PROTEIN COUPLED RECEPTOR"/>
    <property type="match status" value="1"/>
</dbReference>
<evidence type="ECO:0000259" key="9">
    <source>
        <dbReference type="PROSITE" id="PS50262"/>
    </source>
</evidence>
<dbReference type="InterPro" id="IPR017452">
    <property type="entry name" value="GPCR_Rhodpsn_7TM"/>
</dbReference>
<evidence type="ECO:0000256" key="5">
    <source>
        <dbReference type="ARBA" id="ARBA00023136"/>
    </source>
</evidence>
<dbReference type="Gene3D" id="1.20.1070.10">
    <property type="entry name" value="Rhodopsin 7-helix transmembrane proteins"/>
    <property type="match status" value="1"/>
</dbReference>
<gene>
    <name evidence="10" type="ORF">DPMN_157941</name>
</gene>
<protein>
    <recommendedName>
        <fullName evidence="9">G-protein coupled receptors family 1 profile domain-containing protein</fullName>
    </recommendedName>
</protein>
<evidence type="ECO:0000256" key="7">
    <source>
        <dbReference type="SAM" id="MobiDB-lite"/>
    </source>
</evidence>